<keyword evidence="1" id="KW-0175">Coiled coil</keyword>
<dbReference type="AlphaFoldDB" id="X0SNW5"/>
<sequence length="249" mass="27615">DPILDYLVGKSDSLNIEISLVPIPEDLEDTLKEILFESPPAALAWLPLSELEQYFDEHFGELTEMLPVLELDETLLGTEIPAQIAEVLAEAEEGLREARQDIAEALAEAEERLEEARQYVGYFQLGYKLLIGFVVLLVLGIVLLNREVKGATRKVGTIFLTCGVPWFAGILIGKYFAGKQLAQLDIPPYFQELLPRLANDFSAPLQGFSLGLLIVGVVLIVVSFVYPRWRQSQVEPPTIPSSTTNEDAS</sequence>
<reference evidence="3" key="1">
    <citation type="journal article" date="2014" name="Front. Microbiol.">
        <title>High frequency of phylogenetically diverse reductive dehalogenase-homologous genes in deep subseafloor sedimentary metagenomes.</title>
        <authorList>
            <person name="Kawai M."/>
            <person name="Futagami T."/>
            <person name="Toyoda A."/>
            <person name="Takaki Y."/>
            <person name="Nishi S."/>
            <person name="Hori S."/>
            <person name="Arai W."/>
            <person name="Tsubouchi T."/>
            <person name="Morono Y."/>
            <person name="Uchiyama I."/>
            <person name="Ito T."/>
            <person name="Fujiyama A."/>
            <person name="Inagaki F."/>
            <person name="Takami H."/>
        </authorList>
    </citation>
    <scope>NUCLEOTIDE SEQUENCE</scope>
    <source>
        <strain evidence="3">Expedition CK06-06</strain>
    </source>
</reference>
<accession>X0SNW5</accession>
<proteinExistence type="predicted"/>
<keyword evidence="2" id="KW-0812">Transmembrane</keyword>
<feature type="transmembrane region" description="Helical" evidence="2">
    <location>
        <begin position="205"/>
        <end position="226"/>
    </location>
</feature>
<gene>
    <name evidence="3" type="ORF">S01H1_01779</name>
</gene>
<evidence type="ECO:0000313" key="3">
    <source>
        <dbReference type="EMBL" id="GAF82788.1"/>
    </source>
</evidence>
<evidence type="ECO:0000256" key="1">
    <source>
        <dbReference type="SAM" id="Coils"/>
    </source>
</evidence>
<organism evidence="3">
    <name type="scientific">marine sediment metagenome</name>
    <dbReference type="NCBI Taxonomy" id="412755"/>
    <lineage>
        <taxon>unclassified sequences</taxon>
        <taxon>metagenomes</taxon>
        <taxon>ecological metagenomes</taxon>
    </lineage>
</organism>
<name>X0SNW5_9ZZZZ</name>
<feature type="transmembrane region" description="Helical" evidence="2">
    <location>
        <begin position="125"/>
        <end position="144"/>
    </location>
</feature>
<protein>
    <submittedName>
        <fullName evidence="3">Uncharacterized protein</fullName>
    </submittedName>
</protein>
<feature type="non-terminal residue" evidence="3">
    <location>
        <position position="1"/>
    </location>
</feature>
<comment type="caution">
    <text evidence="3">The sequence shown here is derived from an EMBL/GenBank/DDBJ whole genome shotgun (WGS) entry which is preliminary data.</text>
</comment>
<keyword evidence="2" id="KW-0472">Membrane</keyword>
<feature type="coiled-coil region" evidence="1">
    <location>
        <begin position="88"/>
        <end position="119"/>
    </location>
</feature>
<feature type="transmembrane region" description="Helical" evidence="2">
    <location>
        <begin position="156"/>
        <end position="177"/>
    </location>
</feature>
<dbReference type="EMBL" id="BARS01000802">
    <property type="protein sequence ID" value="GAF82788.1"/>
    <property type="molecule type" value="Genomic_DNA"/>
</dbReference>
<evidence type="ECO:0000256" key="2">
    <source>
        <dbReference type="SAM" id="Phobius"/>
    </source>
</evidence>
<keyword evidence="2" id="KW-1133">Transmembrane helix</keyword>